<proteinExistence type="predicted"/>
<name>A0A5D2LB45_GOSTO</name>
<reference evidence="1 2" key="1">
    <citation type="submission" date="2019-07" db="EMBL/GenBank/DDBJ databases">
        <title>WGS assembly of Gossypium tomentosum.</title>
        <authorList>
            <person name="Chen Z.J."/>
            <person name="Sreedasyam A."/>
            <person name="Ando A."/>
            <person name="Song Q."/>
            <person name="De L."/>
            <person name="Hulse-Kemp A."/>
            <person name="Ding M."/>
            <person name="Ye W."/>
            <person name="Kirkbride R."/>
            <person name="Jenkins J."/>
            <person name="Plott C."/>
            <person name="Lovell J."/>
            <person name="Lin Y.-M."/>
            <person name="Vaughn R."/>
            <person name="Liu B."/>
            <person name="Li W."/>
            <person name="Simpson S."/>
            <person name="Scheffler B."/>
            <person name="Saski C."/>
            <person name="Grover C."/>
            <person name="Hu G."/>
            <person name="Conover J."/>
            <person name="Carlson J."/>
            <person name="Shu S."/>
            <person name="Boston L."/>
            <person name="Williams M."/>
            <person name="Peterson D."/>
            <person name="Mcgee K."/>
            <person name="Jones D."/>
            <person name="Wendel J."/>
            <person name="Stelly D."/>
            <person name="Grimwood J."/>
            <person name="Schmutz J."/>
        </authorList>
    </citation>
    <scope>NUCLEOTIDE SEQUENCE [LARGE SCALE GENOMIC DNA]</scope>
    <source>
        <strain evidence="1">7179.01</strain>
    </source>
</reference>
<dbReference type="EMBL" id="CM017626">
    <property type="protein sequence ID" value="TYH76374.1"/>
    <property type="molecule type" value="Genomic_DNA"/>
</dbReference>
<evidence type="ECO:0000313" key="2">
    <source>
        <dbReference type="Proteomes" id="UP000322667"/>
    </source>
</evidence>
<dbReference type="EMBL" id="CM017626">
    <property type="protein sequence ID" value="TYH76375.1"/>
    <property type="molecule type" value="Genomic_DNA"/>
</dbReference>
<accession>A0A5D2LB45</accession>
<protein>
    <submittedName>
        <fullName evidence="1">Uncharacterized protein</fullName>
    </submittedName>
</protein>
<organism evidence="1 2">
    <name type="scientific">Gossypium tomentosum</name>
    <name type="common">Hawaiian cotton</name>
    <name type="synonym">Gossypium sandvicense</name>
    <dbReference type="NCBI Taxonomy" id="34277"/>
    <lineage>
        <taxon>Eukaryota</taxon>
        <taxon>Viridiplantae</taxon>
        <taxon>Streptophyta</taxon>
        <taxon>Embryophyta</taxon>
        <taxon>Tracheophyta</taxon>
        <taxon>Spermatophyta</taxon>
        <taxon>Magnoliopsida</taxon>
        <taxon>eudicotyledons</taxon>
        <taxon>Gunneridae</taxon>
        <taxon>Pentapetalae</taxon>
        <taxon>rosids</taxon>
        <taxon>malvids</taxon>
        <taxon>Malvales</taxon>
        <taxon>Malvaceae</taxon>
        <taxon>Malvoideae</taxon>
        <taxon>Gossypium</taxon>
    </lineage>
</organism>
<keyword evidence="2" id="KW-1185">Reference proteome</keyword>
<gene>
    <name evidence="1" type="ORF">ES332_D04G081300v1</name>
</gene>
<dbReference type="AlphaFoldDB" id="A0A5D2LB45"/>
<evidence type="ECO:0000313" key="1">
    <source>
        <dbReference type="EMBL" id="TYH76374.1"/>
    </source>
</evidence>
<sequence>MTQPMEQFRNKLHKFLLNYLFSSGVKVELPLWLCSRRQAISISVPPDCFNQKKQVDLEKWRMGGPRLQRAWKEEEANGITAILTSTSLSLSLALHDGNIFNIVCF</sequence>
<dbReference type="Proteomes" id="UP000322667">
    <property type="component" value="Chromosome D04"/>
</dbReference>